<keyword evidence="1" id="KW-1133">Transmembrane helix</keyword>
<evidence type="ECO:0000256" key="1">
    <source>
        <dbReference type="SAM" id="Phobius"/>
    </source>
</evidence>
<organism evidence="2 3">
    <name type="scientific">Sphingobium yanoikuyae</name>
    <name type="common">Sphingomonas yanoikuyae</name>
    <dbReference type="NCBI Taxonomy" id="13690"/>
    <lineage>
        <taxon>Bacteria</taxon>
        <taxon>Pseudomonadati</taxon>
        <taxon>Pseudomonadota</taxon>
        <taxon>Alphaproteobacteria</taxon>
        <taxon>Sphingomonadales</taxon>
        <taxon>Sphingomonadaceae</taxon>
        <taxon>Sphingobium</taxon>
    </lineage>
</organism>
<feature type="transmembrane region" description="Helical" evidence="1">
    <location>
        <begin position="69"/>
        <end position="90"/>
    </location>
</feature>
<gene>
    <name evidence="2" type="ORF">CP98_05278</name>
</gene>
<dbReference type="Proteomes" id="UP000028534">
    <property type="component" value="Unassembled WGS sequence"/>
</dbReference>
<name>A0A084E222_SPHYA</name>
<protein>
    <submittedName>
        <fullName evidence="2">Uncharacterized protein</fullName>
    </submittedName>
</protein>
<proteinExistence type="predicted"/>
<keyword evidence="1" id="KW-0812">Transmembrane</keyword>
<feature type="transmembrane region" description="Helical" evidence="1">
    <location>
        <begin position="15"/>
        <end position="38"/>
    </location>
</feature>
<evidence type="ECO:0000313" key="2">
    <source>
        <dbReference type="EMBL" id="KEZ12014.1"/>
    </source>
</evidence>
<comment type="caution">
    <text evidence="2">The sequence shown here is derived from an EMBL/GenBank/DDBJ whole genome shotgun (WGS) entry which is preliminary data.</text>
</comment>
<sequence length="91" mass="10132">MIMAHLTQVEIANWIALYVAAGLCCGIAVILSVATTFIEIYRERAWTNIDSFGSAALFLPKTWWRWQKLYFISTPVTLGIVGAFAASMSWG</sequence>
<dbReference type="AlphaFoldDB" id="A0A084E222"/>
<keyword evidence="1" id="KW-0472">Membrane</keyword>
<reference evidence="2 3" key="1">
    <citation type="submission" date="2014-03" db="EMBL/GenBank/DDBJ databases">
        <title>Genome sequence of Sphingobium yanoikuyae B1.</title>
        <authorList>
            <person name="Gan H.M."/>
            <person name="Gan H.Y."/>
            <person name="Savka M.A."/>
        </authorList>
    </citation>
    <scope>NUCLEOTIDE SEQUENCE [LARGE SCALE GENOMIC DNA]</scope>
    <source>
        <strain evidence="2 3">B1</strain>
    </source>
</reference>
<accession>A0A084E222</accession>
<evidence type="ECO:0000313" key="3">
    <source>
        <dbReference type="Proteomes" id="UP000028534"/>
    </source>
</evidence>
<dbReference type="eggNOG" id="ENOG5033W8A">
    <property type="taxonomic scope" value="Bacteria"/>
</dbReference>
<dbReference type="PATRIC" id="fig|13690.10.peg.5469"/>
<dbReference type="EMBL" id="JGVR01000082">
    <property type="protein sequence ID" value="KEZ12014.1"/>
    <property type="molecule type" value="Genomic_DNA"/>
</dbReference>